<sequence length="68" mass="7875">MRLSKWLQENTGYCRLSRLNQACRIVCCATHLSASSEAGARRHPSILWDYPRQSQACSFIYKPARRCQ</sequence>
<organism evidence="1 2">
    <name type="scientific">Cordyceps javanica</name>
    <dbReference type="NCBI Taxonomy" id="43265"/>
    <lineage>
        <taxon>Eukaryota</taxon>
        <taxon>Fungi</taxon>
        <taxon>Dikarya</taxon>
        <taxon>Ascomycota</taxon>
        <taxon>Pezizomycotina</taxon>
        <taxon>Sordariomycetes</taxon>
        <taxon>Hypocreomycetidae</taxon>
        <taxon>Hypocreales</taxon>
        <taxon>Cordycipitaceae</taxon>
        <taxon>Cordyceps</taxon>
    </lineage>
</organism>
<dbReference type="EMBL" id="SPUK01000015">
    <property type="protein sequence ID" value="TQV92459.1"/>
    <property type="molecule type" value="Genomic_DNA"/>
</dbReference>
<accession>A0A545USK6</accession>
<gene>
    <name evidence="1" type="ORF">IF1G_08977</name>
</gene>
<dbReference type="AlphaFoldDB" id="A0A545USK6"/>
<reference evidence="1 2" key="1">
    <citation type="journal article" date="2019" name="Appl. Microbiol. Biotechnol.">
        <title>Genome sequence of Isaria javanica and comparative genome analysis insights into family S53 peptidase evolution in fungal entomopathogens.</title>
        <authorList>
            <person name="Lin R."/>
            <person name="Zhang X."/>
            <person name="Xin B."/>
            <person name="Zou M."/>
            <person name="Gao Y."/>
            <person name="Qin F."/>
            <person name="Hu Q."/>
            <person name="Xie B."/>
            <person name="Cheng X."/>
        </authorList>
    </citation>
    <scope>NUCLEOTIDE SEQUENCE [LARGE SCALE GENOMIC DNA]</scope>
    <source>
        <strain evidence="1 2">IJ1G</strain>
    </source>
</reference>
<evidence type="ECO:0000313" key="2">
    <source>
        <dbReference type="Proteomes" id="UP000315783"/>
    </source>
</evidence>
<proteinExistence type="predicted"/>
<evidence type="ECO:0000313" key="1">
    <source>
        <dbReference type="EMBL" id="TQV92459.1"/>
    </source>
</evidence>
<name>A0A545USK6_9HYPO</name>
<dbReference type="Proteomes" id="UP000315783">
    <property type="component" value="Unassembled WGS sequence"/>
</dbReference>
<keyword evidence="2" id="KW-1185">Reference proteome</keyword>
<protein>
    <submittedName>
        <fullName evidence="1">Uncharacterized protein</fullName>
    </submittedName>
</protein>
<comment type="caution">
    <text evidence="1">The sequence shown here is derived from an EMBL/GenBank/DDBJ whole genome shotgun (WGS) entry which is preliminary data.</text>
</comment>